<protein>
    <submittedName>
        <fullName evidence="1">Uncharacterized protein</fullName>
    </submittedName>
</protein>
<keyword evidence="2" id="KW-1185">Reference proteome</keyword>
<comment type="caution">
    <text evidence="1">The sequence shown here is derived from an EMBL/GenBank/DDBJ whole genome shotgun (WGS) entry which is preliminary data.</text>
</comment>
<dbReference type="EMBL" id="LAVV01011385">
    <property type="protein sequence ID" value="KNZ47849.1"/>
    <property type="molecule type" value="Genomic_DNA"/>
</dbReference>
<dbReference type="VEuPathDB" id="FungiDB:VP01_609g12"/>
<evidence type="ECO:0000313" key="2">
    <source>
        <dbReference type="Proteomes" id="UP000037035"/>
    </source>
</evidence>
<accession>A0A0L6UH35</accession>
<dbReference type="Proteomes" id="UP000037035">
    <property type="component" value="Unassembled WGS sequence"/>
</dbReference>
<evidence type="ECO:0000313" key="1">
    <source>
        <dbReference type="EMBL" id="KNZ47849.1"/>
    </source>
</evidence>
<reference evidence="1 2" key="1">
    <citation type="submission" date="2015-08" db="EMBL/GenBank/DDBJ databases">
        <title>Next Generation Sequencing and Analysis of the Genome of Puccinia sorghi L Schw, the Causal Agent of Maize Common Rust.</title>
        <authorList>
            <person name="Rochi L."/>
            <person name="Burguener G."/>
            <person name="Darino M."/>
            <person name="Turjanski A."/>
            <person name="Kreff E."/>
            <person name="Dieguez M.J."/>
            <person name="Sacco F."/>
        </authorList>
    </citation>
    <scope>NUCLEOTIDE SEQUENCE [LARGE SCALE GENOMIC DNA]</scope>
    <source>
        <strain evidence="1 2">RO10H11247</strain>
    </source>
</reference>
<proteinExistence type="predicted"/>
<name>A0A0L6UH35_9BASI</name>
<dbReference type="AlphaFoldDB" id="A0A0L6UH35"/>
<organism evidence="1 2">
    <name type="scientific">Puccinia sorghi</name>
    <dbReference type="NCBI Taxonomy" id="27349"/>
    <lineage>
        <taxon>Eukaryota</taxon>
        <taxon>Fungi</taxon>
        <taxon>Dikarya</taxon>
        <taxon>Basidiomycota</taxon>
        <taxon>Pucciniomycotina</taxon>
        <taxon>Pucciniomycetes</taxon>
        <taxon>Pucciniales</taxon>
        <taxon>Pucciniaceae</taxon>
        <taxon>Puccinia</taxon>
    </lineage>
</organism>
<gene>
    <name evidence="1" type="ORF">VP01_609g12</name>
</gene>
<dbReference type="OrthoDB" id="2507501at2759"/>
<sequence length="128" mass="15009">MLGSCNPLWDLPGQSIITITTPCDIDHWMSMPMTGHHMAEFYNRSVFYFGKSWSQTFFPLMTFPNNNPPIFIGLTESQHFIVLKMKDENLFPVAQLEKNWDQKRQCSKNNCLRCFELTQRLKLKPGFD</sequence>